<dbReference type="Proteomes" id="UP000190625">
    <property type="component" value="Unassembled WGS sequence"/>
</dbReference>
<keyword evidence="3" id="KW-1185">Reference proteome</keyword>
<dbReference type="InterPro" id="IPR050194">
    <property type="entry name" value="Glycosyltransferase_grp1"/>
</dbReference>
<dbReference type="Pfam" id="PF00534">
    <property type="entry name" value="Glycos_transf_1"/>
    <property type="match status" value="1"/>
</dbReference>
<organism evidence="2 3">
    <name type="scientific">Selenihalanaerobacter shriftii</name>
    <dbReference type="NCBI Taxonomy" id="142842"/>
    <lineage>
        <taxon>Bacteria</taxon>
        <taxon>Bacillati</taxon>
        <taxon>Bacillota</taxon>
        <taxon>Clostridia</taxon>
        <taxon>Halanaerobiales</taxon>
        <taxon>Halobacteroidaceae</taxon>
        <taxon>Selenihalanaerobacter</taxon>
    </lineage>
</organism>
<dbReference type="PANTHER" id="PTHR45947:SF3">
    <property type="entry name" value="SULFOQUINOVOSYL TRANSFERASE SQD2"/>
    <property type="match status" value="1"/>
</dbReference>
<gene>
    <name evidence="2" type="ORF">SAMN02745118_02788</name>
</gene>
<name>A0A1T4R130_9FIRM</name>
<evidence type="ECO:0000313" key="2">
    <source>
        <dbReference type="EMBL" id="SKA09587.1"/>
    </source>
</evidence>
<protein>
    <submittedName>
        <fullName evidence="2">Glycosyltransferase involved in cell wall bisynthesis</fullName>
    </submittedName>
</protein>
<accession>A0A1T4R130</accession>
<sequence>MKIVHLCLASFYIDDFGYQENMIPKYHKKAGHDVTVIASMQTFDDKGELTYLEEEKTYYNKYGVKIIRLNYKNKMFYNRILRYYHDVFKILSNEKPDIIFIHGLQFCDINEVIKYIEKNPQTKVFVDNHADFSNSAQNWLSKNILHKMIWRYCAKRIEPYTEKFYGVLPARVDFLTNIYKTPKKKTKLLLMGADDEKIKFNKEDSINNSLRKEYNIAKDDFLIITGGKIDLAKKQIIKLIKAVNKLNYENVKLIIFGSIIDELKKEVLRLIDGNQKQFIGWLESDKVYDYFLSSDLGVFPGRHSVLWEQAVATGLPCVFKKWEGTKHVDLGGNCKFIAEDSVDNIKSLLKNIIDNEDIYKDMKNVAEEKGIKTFSYKKIARRSIDF</sequence>
<reference evidence="3" key="1">
    <citation type="submission" date="2017-02" db="EMBL/GenBank/DDBJ databases">
        <authorList>
            <person name="Varghese N."/>
            <person name="Submissions S."/>
        </authorList>
    </citation>
    <scope>NUCLEOTIDE SEQUENCE [LARGE SCALE GENOMIC DNA]</scope>
    <source>
        <strain evidence="3">ATCC BAA-73</strain>
    </source>
</reference>
<keyword evidence="2" id="KW-0808">Transferase</keyword>
<dbReference type="GO" id="GO:0016757">
    <property type="term" value="F:glycosyltransferase activity"/>
    <property type="evidence" value="ECO:0007669"/>
    <property type="project" value="InterPro"/>
</dbReference>
<feature type="domain" description="Glycosyl transferase family 1" evidence="1">
    <location>
        <begin position="210"/>
        <end position="368"/>
    </location>
</feature>
<dbReference type="InterPro" id="IPR001296">
    <property type="entry name" value="Glyco_trans_1"/>
</dbReference>
<dbReference type="OrthoDB" id="9816424at2"/>
<dbReference type="AlphaFoldDB" id="A0A1T4R130"/>
<dbReference type="PANTHER" id="PTHR45947">
    <property type="entry name" value="SULFOQUINOVOSYL TRANSFERASE SQD2"/>
    <property type="match status" value="1"/>
</dbReference>
<proteinExistence type="predicted"/>
<dbReference type="SUPFAM" id="SSF53756">
    <property type="entry name" value="UDP-Glycosyltransferase/glycogen phosphorylase"/>
    <property type="match status" value="1"/>
</dbReference>
<dbReference type="CDD" id="cd03801">
    <property type="entry name" value="GT4_PimA-like"/>
    <property type="match status" value="1"/>
</dbReference>
<dbReference type="STRING" id="142842.SAMN02745118_02788"/>
<dbReference type="EMBL" id="FUWM01000038">
    <property type="protein sequence ID" value="SKA09587.1"/>
    <property type="molecule type" value="Genomic_DNA"/>
</dbReference>
<dbReference type="Gene3D" id="3.40.50.2000">
    <property type="entry name" value="Glycogen Phosphorylase B"/>
    <property type="match status" value="2"/>
</dbReference>
<evidence type="ECO:0000259" key="1">
    <source>
        <dbReference type="Pfam" id="PF00534"/>
    </source>
</evidence>
<dbReference type="RefSeq" id="WP_078811163.1">
    <property type="nucleotide sequence ID" value="NZ_FUWM01000038.1"/>
</dbReference>
<evidence type="ECO:0000313" key="3">
    <source>
        <dbReference type="Proteomes" id="UP000190625"/>
    </source>
</evidence>